<gene>
    <name evidence="1" type="ORF">IEO70_12435</name>
</gene>
<sequence>MMKSLTNDRIEIDYEEVSPETEEILHYVHNKRKQAMDDFEQQSGIHLLIEGNITAASFDPMNIVAFEEKLLHQTFLQVSINNTEYLIEQPVLAYGHLHKINKLHVVIKNYPTENVNGLVVDGIGEIQGRYWKQGNVFYLHAN</sequence>
<name>A0A927CX27_9BACI</name>
<proteinExistence type="predicted"/>
<evidence type="ECO:0000313" key="2">
    <source>
        <dbReference type="Proteomes" id="UP000602076"/>
    </source>
</evidence>
<accession>A0A927CX27</accession>
<dbReference type="RefSeq" id="WP_190998697.1">
    <property type="nucleotide sequence ID" value="NZ_JACXSI010000029.1"/>
</dbReference>
<dbReference type="AlphaFoldDB" id="A0A927CX27"/>
<protein>
    <submittedName>
        <fullName evidence="1">Uncharacterized protein</fullName>
    </submittedName>
</protein>
<evidence type="ECO:0000313" key="1">
    <source>
        <dbReference type="EMBL" id="MBD3109156.1"/>
    </source>
</evidence>
<organism evidence="1 2">
    <name type="scientific">Peribacillus faecalis</name>
    <dbReference type="NCBI Taxonomy" id="2772559"/>
    <lineage>
        <taxon>Bacteria</taxon>
        <taxon>Bacillati</taxon>
        <taxon>Bacillota</taxon>
        <taxon>Bacilli</taxon>
        <taxon>Bacillales</taxon>
        <taxon>Bacillaceae</taxon>
        <taxon>Peribacillus</taxon>
    </lineage>
</organism>
<comment type="caution">
    <text evidence="1">The sequence shown here is derived from an EMBL/GenBank/DDBJ whole genome shotgun (WGS) entry which is preliminary data.</text>
</comment>
<dbReference type="EMBL" id="JACXSI010000029">
    <property type="protein sequence ID" value="MBD3109156.1"/>
    <property type="molecule type" value="Genomic_DNA"/>
</dbReference>
<reference evidence="1" key="1">
    <citation type="submission" date="2020-09" db="EMBL/GenBank/DDBJ databases">
        <title>Bacillus faecalis sp. nov., a moderately halophilic bacterium isolated from cow faeces.</title>
        <authorList>
            <person name="Jiang L."/>
            <person name="Lee J."/>
        </authorList>
    </citation>
    <scope>NUCLEOTIDE SEQUENCE</scope>
    <source>
        <strain evidence="1">AGMB 02131</strain>
    </source>
</reference>
<dbReference type="Proteomes" id="UP000602076">
    <property type="component" value="Unassembled WGS sequence"/>
</dbReference>
<keyword evidence="2" id="KW-1185">Reference proteome</keyword>